<dbReference type="Proteomes" id="UP000007802">
    <property type="component" value="Unassembled WGS sequence"/>
</dbReference>
<name>A0A0J9EQ94_AJEDA</name>
<dbReference type="AlphaFoldDB" id="A0A0J9EQ94"/>
<dbReference type="EMBL" id="GG749479">
    <property type="protein sequence ID" value="KMW68473.1"/>
    <property type="molecule type" value="Genomic_DNA"/>
</dbReference>
<protein>
    <submittedName>
        <fullName evidence="1">Uncharacterized protein</fullName>
    </submittedName>
</protein>
<proteinExistence type="predicted"/>
<reference evidence="1" key="1">
    <citation type="submission" date="2010-03" db="EMBL/GenBank/DDBJ databases">
        <title>Annotation of Blastomyces dermatitidis strain ATCC 18188.</title>
        <authorList>
            <consortium name="The Broad Institute Genome Sequencing Platform"/>
            <consortium name="Broad Institute Genome Sequencing Center for Infectious Disease."/>
            <person name="Cuomo C."/>
            <person name="Klein B."/>
            <person name="Sullivan T."/>
            <person name="Heitman J."/>
            <person name="Young S."/>
            <person name="Zeng Q."/>
            <person name="Gargeya S."/>
            <person name="Alvarado L."/>
            <person name="Berlin A.M."/>
            <person name="Chapman S.B."/>
            <person name="Chen Z."/>
            <person name="Freedman E."/>
            <person name="Gellesch M."/>
            <person name="Goldberg J."/>
            <person name="Griggs A."/>
            <person name="Gujja S."/>
            <person name="Heilman E."/>
            <person name="Heiman D."/>
            <person name="Howarth C."/>
            <person name="Mehta T."/>
            <person name="Neiman D."/>
            <person name="Pearson M."/>
            <person name="Roberts A."/>
            <person name="Saif S."/>
            <person name="Shea T."/>
            <person name="Shenoy N."/>
            <person name="Sisk P."/>
            <person name="Stolte C."/>
            <person name="Sykes S."/>
            <person name="White J."/>
            <person name="Yandava C."/>
            <person name="Haas B."/>
            <person name="Nusbaum C."/>
            <person name="Birren B."/>
        </authorList>
    </citation>
    <scope>NUCLEOTIDE SEQUENCE</scope>
    <source>
        <strain evidence="1">ATCC 18188</strain>
    </source>
</reference>
<organism evidence="1">
    <name type="scientific">Ajellomyces dermatitidis (strain ATCC 18188 / CBS 674.68)</name>
    <name type="common">Blastomyces dermatitidis</name>
    <dbReference type="NCBI Taxonomy" id="653446"/>
    <lineage>
        <taxon>Eukaryota</taxon>
        <taxon>Fungi</taxon>
        <taxon>Dikarya</taxon>
        <taxon>Ascomycota</taxon>
        <taxon>Pezizomycotina</taxon>
        <taxon>Eurotiomycetes</taxon>
        <taxon>Eurotiomycetidae</taxon>
        <taxon>Onygenales</taxon>
        <taxon>Ajellomycetaceae</taxon>
        <taxon>Blastomyces</taxon>
    </lineage>
</organism>
<evidence type="ECO:0000313" key="1">
    <source>
        <dbReference type="EMBL" id="KMW68473.1"/>
    </source>
</evidence>
<sequence length="60" mass="6572">MASNMAEMQERSLADRQGLPAASGAVKIRHDRPGWWVWLLASGCAGQPTEHLAAPMNREI</sequence>
<gene>
    <name evidence="1" type="ORF">BDDG_12844</name>
</gene>
<accession>A0A0J9EQ94</accession>